<evidence type="ECO:0008006" key="3">
    <source>
        <dbReference type="Google" id="ProtNLM"/>
    </source>
</evidence>
<evidence type="ECO:0000313" key="2">
    <source>
        <dbReference type="Proteomes" id="UP000280819"/>
    </source>
</evidence>
<dbReference type="EMBL" id="RQZG01000011">
    <property type="protein sequence ID" value="RRD04400.1"/>
    <property type="molecule type" value="Genomic_DNA"/>
</dbReference>
<accession>A0A3P1T4X0</accession>
<organism evidence="1 2">
    <name type="scientific">Arachnia propionica</name>
    <dbReference type="NCBI Taxonomy" id="1750"/>
    <lineage>
        <taxon>Bacteria</taxon>
        <taxon>Bacillati</taxon>
        <taxon>Actinomycetota</taxon>
        <taxon>Actinomycetes</taxon>
        <taxon>Propionibacteriales</taxon>
        <taxon>Propionibacteriaceae</taxon>
        <taxon>Arachnia</taxon>
    </lineage>
</organism>
<name>A0A3P1T4X0_9ACTN</name>
<reference evidence="1 2" key="1">
    <citation type="submission" date="2018-11" db="EMBL/GenBank/DDBJ databases">
        <title>Genomes From Bacteria Associated with the Canine Oral Cavity: a Test Case for Automated Genome-Based Taxonomic Assignment.</title>
        <authorList>
            <person name="Coil D.A."/>
            <person name="Jospin G."/>
            <person name="Darling A.E."/>
            <person name="Wallis C."/>
            <person name="Davis I.J."/>
            <person name="Harris S."/>
            <person name="Eisen J.A."/>
            <person name="Holcombe L.J."/>
            <person name="O'Flynn C."/>
        </authorList>
    </citation>
    <scope>NUCLEOTIDE SEQUENCE [LARGE SCALE GENOMIC DNA]</scope>
    <source>
        <strain evidence="1 2">OH887_COT-365</strain>
    </source>
</reference>
<sequence>MGPCVIVSPSARKHGLSDEDAITAARSALAGGPLDDENPQRELRIGLDTAGRLLEVVVLLWDDGEVEIIHAMKARAGYRRLVG</sequence>
<comment type="caution">
    <text evidence="1">The sequence shown here is derived from an EMBL/GenBank/DDBJ whole genome shotgun (WGS) entry which is preliminary data.</text>
</comment>
<protein>
    <recommendedName>
        <fullName evidence="3">Toxin</fullName>
    </recommendedName>
</protein>
<dbReference type="Proteomes" id="UP000280819">
    <property type="component" value="Unassembled WGS sequence"/>
</dbReference>
<dbReference type="OrthoDB" id="3577648at2"/>
<evidence type="ECO:0000313" key="1">
    <source>
        <dbReference type="EMBL" id="RRD04400.1"/>
    </source>
</evidence>
<dbReference type="AlphaFoldDB" id="A0A3P1T4X0"/>
<gene>
    <name evidence="1" type="ORF">EII34_10065</name>
</gene>
<proteinExistence type="predicted"/>